<dbReference type="InterPro" id="IPR036735">
    <property type="entry name" value="NGN_dom_sf"/>
</dbReference>
<accession>A0A1I6GSG4</accession>
<dbReference type="InterPro" id="IPR043425">
    <property type="entry name" value="NusG-like"/>
</dbReference>
<sequence>MKWYVIRTKPRQEQRALVNLENQDIAAYLPQITVGKVRRGKRVPVTEALFPGYIFAQLDDFAGRFHKIRSTFGVQKLLMFGDKPATIPDALIEELKTLEHDPITQATAEHQSSPQVGDQVEIASGPFAGFIAKIIDLEGDSRCIVLLDWLQKDVQASFSYTEVKKI</sequence>
<dbReference type="Gene3D" id="3.30.70.940">
    <property type="entry name" value="NusG, N-terminal domain"/>
    <property type="match status" value="1"/>
</dbReference>
<protein>
    <submittedName>
        <fullName evidence="6">Transcriptional antiterminator RfaH</fullName>
    </submittedName>
</protein>
<feature type="domain" description="NusG-like N-terminal" evidence="4">
    <location>
        <begin position="1"/>
        <end position="99"/>
    </location>
</feature>
<organism evidence="6 7">
    <name type="scientific">Pseudidiomarina maritima</name>
    <dbReference type="NCBI Taxonomy" id="519453"/>
    <lineage>
        <taxon>Bacteria</taxon>
        <taxon>Pseudomonadati</taxon>
        <taxon>Pseudomonadota</taxon>
        <taxon>Gammaproteobacteria</taxon>
        <taxon>Alteromonadales</taxon>
        <taxon>Idiomarinaceae</taxon>
        <taxon>Pseudidiomarina</taxon>
    </lineage>
</organism>
<evidence type="ECO:0000256" key="3">
    <source>
        <dbReference type="ARBA" id="ARBA00023163"/>
    </source>
</evidence>
<dbReference type="SMART" id="SM00738">
    <property type="entry name" value="NGN"/>
    <property type="match status" value="1"/>
</dbReference>
<dbReference type="InterPro" id="IPR005824">
    <property type="entry name" value="KOW"/>
</dbReference>
<dbReference type="GO" id="GO:0031564">
    <property type="term" value="P:transcription antitermination"/>
    <property type="evidence" value="ECO:0007669"/>
    <property type="project" value="UniProtKB-KW"/>
</dbReference>
<dbReference type="InterPro" id="IPR006645">
    <property type="entry name" value="NGN-like_dom"/>
</dbReference>
<dbReference type="Pfam" id="PF00467">
    <property type="entry name" value="KOW"/>
    <property type="match status" value="1"/>
</dbReference>
<dbReference type="PANTHER" id="PTHR30265:SF7">
    <property type="entry name" value="TRANSCRIPTION ANTITERMINATION PROTEIN RFAH"/>
    <property type="match status" value="1"/>
</dbReference>
<keyword evidence="3" id="KW-0804">Transcription</keyword>
<dbReference type="SUPFAM" id="SSF82679">
    <property type="entry name" value="N-utilization substance G protein NusG, N-terminal domain"/>
    <property type="match status" value="1"/>
</dbReference>
<feature type="domain" description="KOW" evidence="5">
    <location>
        <begin position="113"/>
        <end position="140"/>
    </location>
</feature>
<dbReference type="SUPFAM" id="SSF50104">
    <property type="entry name" value="Translation proteins SH3-like domain"/>
    <property type="match status" value="1"/>
</dbReference>
<dbReference type="CDD" id="cd06091">
    <property type="entry name" value="KOW_NusG"/>
    <property type="match status" value="1"/>
</dbReference>
<keyword evidence="2" id="KW-0805">Transcription regulation</keyword>
<dbReference type="SMART" id="SM00739">
    <property type="entry name" value="KOW"/>
    <property type="match status" value="1"/>
</dbReference>
<reference evidence="7" key="1">
    <citation type="submission" date="2016-10" db="EMBL/GenBank/DDBJ databases">
        <authorList>
            <person name="Varghese N."/>
            <person name="Submissions S."/>
        </authorList>
    </citation>
    <scope>NUCLEOTIDE SEQUENCE [LARGE SCALE GENOMIC DNA]</scope>
    <source>
        <strain evidence="7">CGMCC 1.7285</strain>
    </source>
</reference>
<dbReference type="NCBIfam" id="NF006534">
    <property type="entry name" value="PRK09014.1"/>
    <property type="match status" value="1"/>
</dbReference>
<evidence type="ECO:0000259" key="4">
    <source>
        <dbReference type="SMART" id="SM00738"/>
    </source>
</evidence>
<evidence type="ECO:0000256" key="2">
    <source>
        <dbReference type="ARBA" id="ARBA00023015"/>
    </source>
</evidence>
<proteinExistence type="predicted"/>
<dbReference type="GO" id="GO:0005829">
    <property type="term" value="C:cytosol"/>
    <property type="evidence" value="ECO:0007669"/>
    <property type="project" value="TreeGrafter"/>
</dbReference>
<dbReference type="Proteomes" id="UP000199424">
    <property type="component" value="Unassembled WGS sequence"/>
</dbReference>
<dbReference type="PANTHER" id="PTHR30265">
    <property type="entry name" value="RHO-INTERACTING TRANSCRIPTION TERMINATION FACTOR NUSG"/>
    <property type="match status" value="1"/>
</dbReference>
<dbReference type="Pfam" id="PF02357">
    <property type="entry name" value="NusG"/>
    <property type="match status" value="1"/>
</dbReference>
<dbReference type="AlphaFoldDB" id="A0A1I6GSG4"/>
<evidence type="ECO:0000313" key="6">
    <source>
        <dbReference type="EMBL" id="SFR44987.1"/>
    </source>
</evidence>
<evidence type="ECO:0000259" key="5">
    <source>
        <dbReference type="SMART" id="SM00739"/>
    </source>
</evidence>
<dbReference type="GO" id="GO:0006354">
    <property type="term" value="P:DNA-templated transcription elongation"/>
    <property type="evidence" value="ECO:0007669"/>
    <property type="project" value="InterPro"/>
</dbReference>
<dbReference type="CDD" id="cd09892">
    <property type="entry name" value="NGN_SP_RfaH"/>
    <property type="match status" value="1"/>
</dbReference>
<evidence type="ECO:0000313" key="7">
    <source>
        <dbReference type="Proteomes" id="UP000199424"/>
    </source>
</evidence>
<dbReference type="RefSeq" id="WP_092856187.1">
    <property type="nucleotide sequence ID" value="NZ_FOYU01000001.1"/>
</dbReference>
<dbReference type="InterPro" id="IPR008991">
    <property type="entry name" value="Translation_prot_SH3-like_sf"/>
</dbReference>
<name>A0A1I6GSG4_9GAMM</name>
<dbReference type="EMBL" id="FOYU01000001">
    <property type="protein sequence ID" value="SFR44987.1"/>
    <property type="molecule type" value="Genomic_DNA"/>
</dbReference>
<keyword evidence="1" id="KW-0889">Transcription antitermination</keyword>
<keyword evidence="7" id="KW-1185">Reference proteome</keyword>
<evidence type="ECO:0000256" key="1">
    <source>
        <dbReference type="ARBA" id="ARBA00022814"/>
    </source>
</evidence>
<gene>
    <name evidence="6" type="ORF">SAMN04488070_1144</name>
</gene>